<feature type="compositionally biased region" description="Gly residues" evidence="1">
    <location>
        <begin position="611"/>
        <end position="630"/>
    </location>
</feature>
<dbReference type="KEGG" id="cre:CHLRE_10g422100v5"/>
<evidence type="ECO:0000256" key="1">
    <source>
        <dbReference type="SAM" id="MobiDB-lite"/>
    </source>
</evidence>
<dbReference type="Gene3D" id="1.25.40.20">
    <property type="entry name" value="Ankyrin repeat-containing domain"/>
    <property type="match status" value="1"/>
</dbReference>
<dbReference type="PANTHER" id="PTHR12393">
    <property type="entry name" value="SPHINGOMYELIN PHOSPHODIESTERASE RELATED"/>
    <property type="match status" value="1"/>
</dbReference>
<sequence length="925" mass="94307">MLVSLTASSGMLENLKYIVEAAGCEPLPQALSAAAGAGHIDVCHWLRNERGCAWGWEVAAEASRNGHVHVLQWLHDGGCPSSETVLSAAAGAGHEAACGWLIQHGALAALDRLTVPGWSVMAAREAAYGAHLDLLDQLFSLRPFTALDRTDDEYGTVLEAAARSCDCAALQRLYGSWRAAVMAPSIEEMTEMLLGPRYAGETEAEQCARWAELLRSYMDEALESLEAAAEAANPAGVAALRSRRRGAAAGIAAGMAAGGAIAVTTVANASLSLTAEAAALLPYIMRSGSTPAAAAVARPFPPPVGRPGPPRDLPPYYARALLTSAVSSHTPDWRDKAAWLLAAGVGRADGEAFERVAALPDDGDALQRLEWMAAQGCGFLPLRDASWLMGAASEATRQGNLCTLEWLMGAAAATAGAGSGVQRGGPTAAAGWAAVADATAARGALDYLGRAGGGGAAGGSAAGGAGEPPPPPGSKAALAALAELERAVAGCAARWGRLAALQLLDTVGCSGALQDRLFLCKLALAAVEAGSLPVTEWVVRRRNTLQRLAGRSDKGTGLEAWTGSAAAVDVEAGELERLPEVVRAHCMLRAVAGYVRSHMESESARRSAGRGSTGGAGPGGSSTSNGGGGATSSSAMGITALLELLDWLYDRGGVLAADVFRHALRSPAGAAGTLPLLEWLVAHGSAREGGAAAAGSGTSSRCSGRGGPSDAARGAAGAAAGGGGGGAKGCGVVAGEEVVAAAEAGCAAVLEWVVARGRARMPPLKRAYAQPLAAGDVATLRLLRRLRVPWRAGPKTFTASVRCRHPLMSLRWLVGCVPEEGGAAVGAEQWAAARTYEQSWAGGRRAHVLTWLAARQGLQQLQQQLEAGAEAEEAENQGEEGEGQEGEEGVAMEEKAVKGDGAQERDVSKQEGPSAGAGGFDPFGC</sequence>
<feature type="compositionally biased region" description="Gly residues" evidence="1">
    <location>
        <begin position="915"/>
        <end position="925"/>
    </location>
</feature>
<proteinExistence type="predicted"/>
<dbReference type="RefSeq" id="XP_042919889.1">
    <property type="nucleotide sequence ID" value="XM_043066492.1"/>
</dbReference>
<keyword evidence="3" id="KW-1185">Reference proteome</keyword>
<name>A0A2K3D989_CHLRE</name>
<dbReference type="Proteomes" id="UP000006906">
    <property type="component" value="Chromosome 10"/>
</dbReference>
<feature type="compositionally biased region" description="Acidic residues" evidence="1">
    <location>
        <begin position="869"/>
        <end position="891"/>
    </location>
</feature>
<feature type="region of interest" description="Disordered" evidence="1">
    <location>
        <begin position="863"/>
        <end position="925"/>
    </location>
</feature>
<dbReference type="OrthoDB" id="545589at2759"/>
<organism evidence="2 3">
    <name type="scientific">Chlamydomonas reinhardtii</name>
    <name type="common">Chlamydomonas smithii</name>
    <dbReference type="NCBI Taxonomy" id="3055"/>
    <lineage>
        <taxon>Eukaryota</taxon>
        <taxon>Viridiplantae</taxon>
        <taxon>Chlorophyta</taxon>
        <taxon>core chlorophytes</taxon>
        <taxon>Chlorophyceae</taxon>
        <taxon>CS clade</taxon>
        <taxon>Chlamydomonadales</taxon>
        <taxon>Chlamydomonadaceae</taxon>
        <taxon>Chlamydomonas</taxon>
    </lineage>
</organism>
<reference evidence="2 3" key="1">
    <citation type="journal article" date="2007" name="Science">
        <title>The Chlamydomonas genome reveals the evolution of key animal and plant functions.</title>
        <authorList>
            <person name="Merchant S.S."/>
            <person name="Prochnik S.E."/>
            <person name="Vallon O."/>
            <person name="Harris E.H."/>
            <person name="Karpowicz S.J."/>
            <person name="Witman G.B."/>
            <person name="Terry A."/>
            <person name="Salamov A."/>
            <person name="Fritz-Laylin L.K."/>
            <person name="Marechal-Drouard L."/>
            <person name="Marshall W.F."/>
            <person name="Qu L.H."/>
            <person name="Nelson D.R."/>
            <person name="Sanderfoot A.A."/>
            <person name="Spalding M.H."/>
            <person name="Kapitonov V.V."/>
            <person name="Ren Q."/>
            <person name="Ferris P."/>
            <person name="Lindquist E."/>
            <person name="Shapiro H."/>
            <person name="Lucas S.M."/>
            <person name="Grimwood J."/>
            <person name="Schmutz J."/>
            <person name="Cardol P."/>
            <person name="Cerutti H."/>
            <person name="Chanfreau G."/>
            <person name="Chen C.L."/>
            <person name="Cognat V."/>
            <person name="Croft M.T."/>
            <person name="Dent R."/>
            <person name="Dutcher S."/>
            <person name="Fernandez E."/>
            <person name="Fukuzawa H."/>
            <person name="Gonzalez-Ballester D."/>
            <person name="Gonzalez-Halphen D."/>
            <person name="Hallmann A."/>
            <person name="Hanikenne M."/>
            <person name="Hippler M."/>
            <person name="Inwood W."/>
            <person name="Jabbari K."/>
            <person name="Kalanon M."/>
            <person name="Kuras R."/>
            <person name="Lefebvre P.A."/>
            <person name="Lemaire S.D."/>
            <person name="Lobanov A.V."/>
            <person name="Lohr M."/>
            <person name="Manuell A."/>
            <person name="Meier I."/>
            <person name="Mets L."/>
            <person name="Mittag M."/>
            <person name="Mittelmeier T."/>
            <person name="Moroney J.V."/>
            <person name="Moseley J."/>
            <person name="Napoli C."/>
            <person name="Nedelcu A.M."/>
            <person name="Niyogi K."/>
            <person name="Novoselov S.V."/>
            <person name="Paulsen I.T."/>
            <person name="Pazour G."/>
            <person name="Purton S."/>
            <person name="Ral J.P."/>
            <person name="Riano-Pachon D.M."/>
            <person name="Riekhof W."/>
            <person name="Rymarquis L."/>
            <person name="Schroda M."/>
            <person name="Stern D."/>
            <person name="Umen J."/>
            <person name="Willows R."/>
            <person name="Wilson N."/>
            <person name="Zimmer S.L."/>
            <person name="Allmer J."/>
            <person name="Balk J."/>
            <person name="Bisova K."/>
            <person name="Chen C.J."/>
            <person name="Elias M."/>
            <person name="Gendler K."/>
            <person name="Hauser C."/>
            <person name="Lamb M.R."/>
            <person name="Ledford H."/>
            <person name="Long J.C."/>
            <person name="Minagawa J."/>
            <person name="Page M.D."/>
            <person name="Pan J."/>
            <person name="Pootakham W."/>
            <person name="Roje S."/>
            <person name="Rose A."/>
            <person name="Stahlberg E."/>
            <person name="Terauchi A.M."/>
            <person name="Yang P."/>
            <person name="Ball S."/>
            <person name="Bowler C."/>
            <person name="Dieckmann C.L."/>
            <person name="Gladyshev V.N."/>
            <person name="Green P."/>
            <person name="Jorgensen R."/>
            <person name="Mayfield S."/>
            <person name="Mueller-Roeber B."/>
            <person name="Rajamani S."/>
            <person name="Sayre R.T."/>
            <person name="Brokstein P."/>
            <person name="Dubchak I."/>
            <person name="Goodstein D."/>
            <person name="Hornick L."/>
            <person name="Huang Y.W."/>
            <person name="Jhaveri J."/>
            <person name="Luo Y."/>
            <person name="Martinez D."/>
            <person name="Ngau W.C."/>
            <person name="Otillar B."/>
            <person name="Poliakov A."/>
            <person name="Porter A."/>
            <person name="Szajkowski L."/>
            <person name="Werner G."/>
            <person name="Zhou K."/>
            <person name="Grigoriev I.V."/>
            <person name="Rokhsar D.S."/>
            <person name="Grossman A.R."/>
        </authorList>
    </citation>
    <scope>NUCLEOTIDE SEQUENCE [LARGE SCALE GENOMIC DNA]</scope>
    <source>
        <strain evidence="3">CC-503</strain>
    </source>
</reference>
<dbReference type="AlphaFoldDB" id="A0A2K3D989"/>
<evidence type="ECO:0000313" key="3">
    <source>
        <dbReference type="Proteomes" id="UP000006906"/>
    </source>
</evidence>
<dbReference type="SUPFAM" id="SSF48403">
    <property type="entry name" value="Ankyrin repeat"/>
    <property type="match status" value="1"/>
</dbReference>
<dbReference type="PANTHER" id="PTHR12393:SF6">
    <property type="entry name" value="SPHINGOMYELIN PHOSPHODIESTERASE 2"/>
    <property type="match status" value="1"/>
</dbReference>
<evidence type="ECO:0000313" key="2">
    <source>
        <dbReference type="EMBL" id="PNW77100.1"/>
    </source>
</evidence>
<dbReference type="InterPro" id="IPR036770">
    <property type="entry name" value="Ankyrin_rpt-contain_sf"/>
</dbReference>
<feature type="region of interest" description="Disordered" evidence="1">
    <location>
        <begin position="690"/>
        <end position="718"/>
    </location>
</feature>
<dbReference type="GeneID" id="66054951"/>
<feature type="compositionally biased region" description="Basic and acidic residues" evidence="1">
    <location>
        <begin position="892"/>
        <end position="909"/>
    </location>
</feature>
<dbReference type="Gramene" id="PNW77100">
    <property type="protein sequence ID" value="PNW77100"/>
    <property type="gene ID" value="CHLRE_10g422100v5"/>
</dbReference>
<dbReference type="InParanoid" id="A0A2K3D989"/>
<gene>
    <name evidence="2" type="ORF">CHLRE_10g422100v5</name>
</gene>
<feature type="region of interest" description="Disordered" evidence="1">
    <location>
        <begin position="601"/>
        <end position="632"/>
    </location>
</feature>
<protein>
    <submittedName>
        <fullName evidence="2">Uncharacterized protein</fullName>
    </submittedName>
</protein>
<accession>A0A2K3D989</accession>
<dbReference type="EMBL" id="CM008971">
    <property type="protein sequence ID" value="PNW77100.1"/>
    <property type="molecule type" value="Genomic_DNA"/>
</dbReference>